<evidence type="ECO:0008006" key="5">
    <source>
        <dbReference type="Google" id="ProtNLM"/>
    </source>
</evidence>
<feature type="transmembrane region" description="Helical" evidence="1">
    <location>
        <begin position="639"/>
        <end position="657"/>
    </location>
</feature>
<organism evidence="3 4">
    <name type="scientific">Thalassiosira pseudonana</name>
    <name type="common">Marine diatom</name>
    <name type="synonym">Cyclotella nana</name>
    <dbReference type="NCBI Taxonomy" id="35128"/>
    <lineage>
        <taxon>Eukaryota</taxon>
        <taxon>Sar</taxon>
        <taxon>Stramenopiles</taxon>
        <taxon>Ochrophyta</taxon>
        <taxon>Bacillariophyta</taxon>
        <taxon>Coscinodiscophyceae</taxon>
        <taxon>Thalassiosirophycidae</taxon>
        <taxon>Thalassiosirales</taxon>
        <taxon>Thalassiosiraceae</taxon>
        <taxon>Thalassiosira</taxon>
    </lineage>
</organism>
<dbReference type="eggNOG" id="ENOG502RD7W">
    <property type="taxonomic scope" value="Eukaryota"/>
</dbReference>
<dbReference type="Proteomes" id="UP000001449">
    <property type="component" value="Chromosome 6"/>
</dbReference>
<protein>
    <recommendedName>
        <fullName evidence="5">START domain-containing protein</fullName>
    </recommendedName>
</protein>
<reference evidence="3 4" key="1">
    <citation type="journal article" date="2004" name="Science">
        <title>The genome of the diatom Thalassiosira pseudonana: ecology, evolution, and metabolism.</title>
        <authorList>
            <person name="Armbrust E.V."/>
            <person name="Berges J.A."/>
            <person name="Bowler C."/>
            <person name="Green B.R."/>
            <person name="Martinez D."/>
            <person name="Putnam N.H."/>
            <person name="Zhou S."/>
            <person name="Allen A.E."/>
            <person name="Apt K.E."/>
            <person name="Bechner M."/>
            <person name="Brzezinski M.A."/>
            <person name="Chaal B.K."/>
            <person name="Chiovitti A."/>
            <person name="Davis A.K."/>
            <person name="Demarest M.S."/>
            <person name="Detter J.C."/>
            <person name="Glavina T."/>
            <person name="Goodstein D."/>
            <person name="Hadi M.Z."/>
            <person name="Hellsten U."/>
            <person name="Hildebrand M."/>
            <person name="Jenkins B.D."/>
            <person name="Jurka J."/>
            <person name="Kapitonov V.V."/>
            <person name="Kroger N."/>
            <person name="Lau W.W."/>
            <person name="Lane T.W."/>
            <person name="Larimer F.W."/>
            <person name="Lippmeier J.C."/>
            <person name="Lucas S."/>
            <person name="Medina M."/>
            <person name="Montsant A."/>
            <person name="Obornik M."/>
            <person name="Parker M.S."/>
            <person name="Palenik B."/>
            <person name="Pazour G.J."/>
            <person name="Richardson P.M."/>
            <person name="Rynearson T.A."/>
            <person name="Saito M.A."/>
            <person name="Schwartz D.C."/>
            <person name="Thamatrakoln K."/>
            <person name="Valentin K."/>
            <person name="Vardi A."/>
            <person name="Wilkerson F.P."/>
            <person name="Rokhsar D.S."/>
        </authorList>
    </citation>
    <scope>NUCLEOTIDE SEQUENCE [LARGE SCALE GENOMIC DNA]</scope>
    <source>
        <strain evidence="3 4">CCMP1335</strain>
    </source>
</reference>
<name>B8C4R6_THAPS</name>
<dbReference type="PROSITE" id="PS51257">
    <property type="entry name" value="PROKAR_LIPOPROTEIN"/>
    <property type="match status" value="1"/>
</dbReference>
<dbReference type="InParanoid" id="B8C4R6"/>
<keyword evidence="2" id="KW-0732">Signal</keyword>
<dbReference type="GeneID" id="7446365"/>
<feature type="signal peptide" evidence="2">
    <location>
        <begin position="1"/>
        <end position="19"/>
    </location>
</feature>
<evidence type="ECO:0000313" key="4">
    <source>
        <dbReference type="Proteomes" id="UP000001449"/>
    </source>
</evidence>
<dbReference type="RefSeq" id="XP_002291665.1">
    <property type="nucleotide sequence ID" value="XM_002291629.1"/>
</dbReference>
<dbReference type="HOGENOM" id="CLU_351799_0_0_1"/>
<proteinExistence type="predicted"/>
<evidence type="ECO:0000313" key="3">
    <source>
        <dbReference type="EMBL" id="EED91772.1"/>
    </source>
</evidence>
<keyword evidence="1" id="KW-1133">Transmembrane helix</keyword>
<dbReference type="PaxDb" id="35128-Thaps6589"/>
<feature type="chain" id="PRO_5002866256" description="START domain-containing protein" evidence="2">
    <location>
        <begin position="20"/>
        <end position="869"/>
    </location>
</feature>
<evidence type="ECO:0000256" key="1">
    <source>
        <dbReference type="SAM" id="Phobius"/>
    </source>
</evidence>
<reference evidence="3 4" key="2">
    <citation type="journal article" date="2008" name="Nature">
        <title>The Phaeodactylum genome reveals the evolutionary history of diatom genomes.</title>
        <authorList>
            <person name="Bowler C."/>
            <person name="Allen A.E."/>
            <person name="Badger J.H."/>
            <person name="Grimwood J."/>
            <person name="Jabbari K."/>
            <person name="Kuo A."/>
            <person name="Maheswari U."/>
            <person name="Martens C."/>
            <person name="Maumus F."/>
            <person name="Otillar R.P."/>
            <person name="Rayko E."/>
            <person name="Salamov A."/>
            <person name="Vandepoele K."/>
            <person name="Beszteri B."/>
            <person name="Gruber A."/>
            <person name="Heijde M."/>
            <person name="Katinka M."/>
            <person name="Mock T."/>
            <person name="Valentin K."/>
            <person name="Verret F."/>
            <person name="Berges J.A."/>
            <person name="Brownlee C."/>
            <person name="Cadoret J.P."/>
            <person name="Chiovitti A."/>
            <person name="Choi C.J."/>
            <person name="Coesel S."/>
            <person name="De Martino A."/>
            <person name="Detter J.C."/>
            <person name="Durkin C."/>
            <person name="Falciatore A."/>
            <person name="Fournet J."/>
            <person name="Haruta M."/>
            <person name="Huysman M.J."/>
            <person name="Jenkins B.D."/>
            <person name="Jiroutova K."/>
            <person name="Jorgensen R.E."/>
            <person name="Joubert Y."/>
            <person name="Kaplan A."/>
            <person name="Kroger N."/>
            <person name="Kroth P.G."/>
            <person name="La Roche J."/>
            <person name="Lindquist E."/>
            <person name="Lommer M."/>
            <person name="Martin-Jezequel V."/>
            <person name="Lopez P.J."/>
            <person name="Lucas S."/>
            <person name="Mangogna M."/>
            <person name="McGinnis K."/>
            <person name="Medlin L.K."/>
            <person name="Montsant A."/>
            <person name="Oudot-Le Secq M.P."/>
            <person name="Napoli C."/>
            <person name="Obornik M."/>
            <person name="Parker M.S."/>
            <person name="Petit J.L."/>
            <person name="Porcel B.M."/>
            <person name="Poulsen N."/>
            <person name="Robison M."/>
            <person name="Rychlewski L."/>
            <person name="Rynearson T.A."/>
            <person name="Schmutz J."/>
            <person name="Shapiro H."/>
            <person name="Siaut M."/>
            <person name="Stanley M."/>
            <person name="Sussman M.R."/>
            <person name="Taylor A.R."/>
            <person name="Vardi A."/>
            <person name="von Dassow P."/>
            <person name="Vyverman W."/>
            <person name="Willis A."/>
            <person name="Wyrwicz L.S."/>
            <person name="Rokhsar D.S."/>
            <person name="Weissenbach J."/>
            <person name="Armbrust E.V."/>
            <person name="Green B.R."/>
            <person name="Van de Peer Y."/>
            <person name="Grigoriev I.V."/>
        </authorList>
    </citation>
    <scope>NUCLEOTIDE SEQUENCE [LARGE SCALE GENOMIC DNA]</scope>
    <source>
        <strain evidence="3 4">CCMP1335</strain>
    </source>
</reference>
<gene>
    <name evidence="3" type="ORF">THAPSDRAFT_6589</name>
</gene>
<keyword evidence="4" id="KW-1185">Reference proteome</keyword>
<dbReference type="KEGG" id="tps:THAPSDRAFT_6589"/>
<keyword evidence="1" id="KW-0812">Transmembrane</keyword>
<keyword evidence="1" id="KW-0472">Membrane</keyword>
<sequence length="869" mass="99215">MKSALTSTCLLIGLACSAANKTSINARLPIFSANVEISDQKLELFELFEGVEPADAVHAFVNYHNLTEGHRSVILKEACSVVECKRSEPVIWEKSIRIDEKWDTRVEILRGQEPSDVIYASLRPYAIPYSSKKRVFEEVKKAGIPYTRESALVFSQNIFLEDNSFTGLFTMYDDGSEPIDVVYDFAEKHSIEAHFEPLSKALLPKLCELVSCQREIPVVWKSAITREDGEHLGSLGILRGDEPIDSIDHFIQTISPSDVVNPLGFRQQLLVAVCKSIECTRSTPVVYRKSINDSNGKRIGDVEILEDEEVIDGVVRFIRKSKLDTDEIALKNHMLQEACRVNRVKCTRNVGVIFSHNITKEDGSFISTLTVFENEEPADKVYRWCQDNNVNLVYMENIINTVCESDLVICHRREPVYFSIPISGPEGERIDTFQIKVAHEPVDEMYRFFAKNGLFQKGWEFKAFVNQICNQPAVDCRRRKAVKHFDKNFTMGGLDLGQLVIWEDEEVVDVLYNIRQRYNLTLDDQTRSLSEICKSSEVYCKRAKAVIYRKTDITKLDFEKFGNETCRRQFVGFKFTSSFANLPLGGKLAEFLKEDPAKSAVEHPLFCVIVLLVLQVVLQLLALLTIVKKKLLPHLLQRIVVSIWLLVAVSVLQAVLVEPNADIDQAMHTYEGRLPDIVIYEDEEPVDVLLKWGKEASKEHHPIVREPIYWELLDELCNKTEGLTCSRMRAWEFLYPIDVYNPLVDPISGEDCHTIMHGKSNSCLEKEAQKFCDRLWPTPNNCVNDITLHMGTQMEMVDQKRLDAKCSYKRFGLEMDAPGRELYKKAASVVRSRGMNMSPFRRVDNERLQKLTQASILSPRSRIQKQGNG</sequence>
<evidence type="ECO:0000256" key="2">
    <source>
        <dbReference type="SAM" id="SignalP"/>
    </source>
</evidence>
<feature type="transmembrane region" description="Helical" evidence="1">
    <location>
        <begin position="603"/>
        <end position="627"/>
    </location>
</feature>
<dbReference type="STRING" id="35128.B8C4R6"/>
<accession>B8C4R6</accession>
<dbReference type="EMBL" id="CM000643">
    <property type="protein sequence ID" value="EED91772.1"/>
    <property type="molecule type" value="Genomic_DNA"/>
</dbReference>
<dbReference type="AlphaFoldDB" id="B8C4R6"/>